<dbReference type="AlphaFoldDB" id="A0A9W6Q1A9"/>
<feature type="signal peptide" evidence="1">
    <location>
        <begin position="1"/>
        <end position="26"/>
    </location>
</feature>
<dbReference type="Proteomes" id="UP001165124">
    <property type="component" value="Unassembled WGS sequence"/>
</dbReference>
<reference evidence="3" key="1">
    <citation type="submission" date="2023-02" db="EMBL/GenBank/DDBJ databases">
        <title>Actinomadura rubrobrunea NBRC 14622.</title>
        <authorList>
            <person name="Ichikawa N."/>
            <person name="Sato H."/>
            <person name="Tonouchi N."/>
        </authorList>
    </citation>
    <scope>NUCLEOTIDE SEQUENCE</scope>
    <source>
        <strain evidence="3">NBRC 14622</strain>
    </source>
</reference>
<gene>
    <name evidence="3" type="ORF">Arub01_49550</name>
</gene>
<dbReference type="InterPro" id="IPR029058">
    <property type="entry name" value="AB_hydrolase_fold"/>
</dbReference>
<name>A0A9W6Q1A9_9ACTN</name>
<sequence>MRSPVPRRALAVTAAVPAVVATTAGAGHPAPYAAPQAGPQLSPASLDARYAVVRDDIRRAYVAARQLGDGDRAEALRAFLAPGRRFLAFDARGHGQAVEVVGDLARAERVAVLVPGADGRLSNFDDPKWAGGGARAVYRQARRTAPGVRVAVVAWLGYSSPSTISPTVLTPGRASDGARKLHRFLSELHRANGRARMALLCHSYGSVICGKAASGLRSLPVDDIALYGSPGVTVSSVAAMHTRARVWAGRADGDWTRYVPKVRVAGLGFGPDPAAESFGALRFAAGKGAHSGYLRPGSVSLRNLTYIALGRTAEVTRD</sequence>
<proteinExistence type="predicted"/>
<evidence type="ECO:0000259" key="2">
    <source>
        <dbReference type="Pfam" id="PF06259"/>
    </source>
</evidence>
<dbReference type="Gene3D" id="3.40.50.1820">
    <property type="entry name" value="alpha/beta hydrolase"/>
    <property type="match status" value="1"/>
</dbReference>
<organism evidence="3 4">
    <name type="scientific">Actinomadura rubrobrunea</name>
    <dbReference type="NCBI Taxonomy" id="115335"/>
    <lineage>
        <taxon>Bacteria</taxon>
        <taxon>Bacillati</taxon>
        <taxon>Actinomycetota</taxon>
        <taxon>Actinomycetes</taxon>
        <taxon>Streptosporangiales</taxon>
        <taxon>Thermomonosporaceae</taxon>
        <taxon>Actinomadura</taxon>
    </lineage>
</organism>
<comment type="caution">
    <text evidence="3">The sequence shown here is derived from an EMBL/GenBank/DDBJ whole genome shotgun (WGS) entry which is preliminary data.</text>
</comment>
<dbReference type="RefSeq" id="WP_067916252.1">
    <property type="nucleotide sequence ID" value="NZ_BSRZ01000016.1"/>
</dbReference>
<feature type="chain" id="PRO_5040757227" description="DUF1023 domain-containing protein" evidence="1">
    <location>
        <begin position="27"/>
        <end position="318"/>
    </location>
</feature>
<evidence type="ECO:0000313" key="3">
    <source>
        <dbReference type="EMBL" id="GLW66711.1"/>
    </source>
</evidence>
<keyword evidence="1" id="KW-0732">Signal</keyword>
<dbReference type="SUPFAM" id="SSF53474">
    <property type="entry name" value="alpha/beta-Hydrolases"/>
    <property type="match status" value="1"/>
</dbReference>
<evidence type="ECO:0000313" key="4">
    <source>
        <dbReference type="Proteomes" id="UP001165124"/>
    </source>
</evidence>
<evidence type="ECO:0000256" key="1">
    <source>
        <dbReference type="SAM" id="SignalP"/>
    </source>
</evidence>
<accession>A0A9W6Q1A9</accession>
<dbReference type="EMBL" id="BSRZ01000016">
    <property type="protein sequence ID" value="GLW66711.1"/>
    <property type="molecule type" value="Genomic_DNA"/>
</dbReference>
<feature type="domain" description="DUF1023" evidence="2">
    <location>
        <begin position="90"/>
        <end position="263"/>
    </location>
</feature>
<protein>
    <recommendedName>
        <fullName evidence="2">DUF1023 domain-containing protein</fullName>
    </recommendedName>
</protein>
<dbReference type="Pfam" id="PF06259">
    <property type="entry name" value="Abhydrolase_8"/>
    <property type="match status" value="1"/>
</dbReference>
<keyword evidence="4" id="KW-1185">Reference proteome</keyword>
<dbReference type="InterPro" id="IPR010427">
    <property type="entry name" value="DUF1023"/>
</dbReference>